<dbReference type="RefSeq" id="WP_183879782.1">
    <property type="nucleotide sequence ID" value="NZ_JACHCE010000001.1"/>
</dbReference>
<reference evidence="1 2" key="1">
    <citation type="submission" date="2020-08" db="EMBL/GenBank/DDBJ databases">
        <title>Genomic Encyclopedia of Type Strains, Phase IV (KMG-V): Genome sequencing to study the core and pangenomes of soil and plant-associated prokaryotes.</title>
        <authorList>
            <person name="Whitman W."/>
        </authorList>
    </citation>
    <scope>NUCLEOTIDE SEQUENCE [LARGE SCALE GENOMIC DNA]</scope>
    <source>
        <strain evidence="1 2">S3M1</strain>
    </source>
</reference>
<dbReference type="SUPFAM" id="SSF52490">
    <property type="entry name" value="Tubulin nucleotide-binding domain-like"/>
    <property type="match status" value="1"/>
</dbReference>
<evidence type="ECO:0000313" key="1">
    <source>
        <dbReference type="EMBL" id="MBB5635295.1"/>
    </source>
</evidence>
<accession>A0A7W8ZK35</accession>
<dbReference type="Proteomes" id="UP000537204">
    <property type="component" value="Unassembled WGS sequence"/>
</dbReference>
<proteinExistence type="predicted"/>
<dbReference type="Gene3D" id="3.40.50.1440">
    <property type="entry name" value="Tubulin/FtsZ, GTPase domain"/>
    <property type="match status" value="1"/>
</dbReference>
<evidence type="ECO:0000313" key="2">
    <source>
        <dbReference type="Proteomes" id="UP000537204"/>
    </source>
</evidence>
<sequence length="495" mass="55584">MAKLFIFGIGGTGSRVIKSLTMLLASGIKSFNDFDIIPIIIDPHKDNEDLKRTVSILDHYQKIKDKIGTNNEFFGTKITTLQSLDSKRRMGGTYSFTLKAVSNTKFKDYFSYSSLNDENKSLAELLFSGKSIDTNKKEIDLLDIPMDIGFVGNPNIGSVVLNQFRDSDEFKDFANNFSEGDRIFIISSIFGGTGAAGFPIVLKNIRNAVNNKELANGGYLQNSAIGALTVLPYFNIETDKDSPIKRGDFIEKTKAALGYYQNNVNPILNAMYYVGDDYSGKPYKNDAGQGGQKNDAHFIEIAGALAIIDFMNTDSDSLLCEGGKPLLNICKEYSIKEDAALLNFKHLNDYSNTILRRNLVQFTLFKKYLDKQFEQSIGNKTWSTDTPAIDHSFKNNQFFNSNLKSFLKAYEDWLTELNQNSRGFAPFNLSSDINTTVNGFEMSKSMFGLGKFDFDKFDMELNRTVRNEVYSSADQKLIQLFFKATSAIVSNRYGF</sequence>
<dbReference type="EMBL" id="JACHCE010000001">
    <property type="protein sequence ID" value="MBB5635295.1"/>
    <property type="molecule type" value="Genomic_DNA"/>
</dbReference>
<comment type="caution">
    <text evidence="1">The sequence shown here is derived from an EMBL/GenBank/DDBJ whole genome shotgun (WGS) entry which is preliminary data.</text>
</comment>
<gene>
    <name evidence="1" type="ORF">HDE68_001180</name>
</gene>
<protein>
    <recommendedName>
        <fullName evidence="3">Tubulin-like protein</fullName>
    </recommendedName>
</protein>
<evidence type="ECO:0008006" key="3">
    <source>
        <dbReference type="Google" id="ProtNLM"/>
    </source>
</evidence>
<name>A0A7W8ZK35_9SPHI</name>
<dbReference type="AlphaFoldDB" id="A0A7W8ZK35"/>
<organism evidence="1 2">
    <name type="scientific">Pedobacter cryoconitis</name>
    <dbReference type="NCBI Taxonomy" id="188932"/>
    <lineage>
        <taxon>Bacteria</taxon>
        <taxon>Pseudomonadati</taxon>
        <taxon>Bacteroidota</taxon>
        <taxon>Sphingobacteriia</taxon>
        <taxon>Sphingobacteriales</taxon>
        <taxon>Sphingobacteriaceae</taxon>
        <taxon>Pedobacter</taxon>
    </lineage>
</organism>
<dbReference type="InterPro" id="IPR036525">
    <property type="entry name" value="Tubulin/FtsZ_GTPase_sf"/>
</dbReference>